<organism evidence="1 2">
    <name type="scientific">Taxus chinensis</name>
    <name type="common">Chinese yew</name>
    <name type="synonym">Taxus wallichiana var. chinensis</name>
    <dbReference type="NCBI Taxonomy" id="29808"/>
    <lineage>
        <taxon>Eukaryota</taxon>
        <taxon>Viridiplantae</taxon>
        <taxon>Streptophyta</taxon>
        <taxon>Embryophyta</taxon>
        <taxon>Tracheophyta</taxon>
        <taxon>Spermatophyta</taxon>
        <taxon>Pinopsida</taxon>
        <taxon>Pinidae</taxon>
        <taxon>Conifers II</taxon>
        <taxon>Cupressales</taxon>
        <taxon>Taxaceae</taxon>
        <taxon>Taxus</taxon>
    </lineage>
</organism>
<feature type="non-terminal residue" evidence="1">
    <location>
        <position position="308"/>
    </location>
</feature>
<sequence length="308" mass="33323">MADKPARALVIYGDGIMGALGPCHTHLHALASLGSCGFLALRDVPSNLNEEERVITELAQLLDVHDFCNKEKEVEDSFETVGHSSGHCKEHTSIPTIAERFMGMKAAMVTNSSTANAFGKRVGFSVTELHELCNKTGISEESEDFPDPLSAASELLSMLGLQEDAEEETNKFDLVFLHIGPTLNVREAEIGDNNASLANALEWINALAGGIIEIIQPGSAVASHVYLALVLSYGSISSDKSDDSSLLISSEEISPSLASLFPSQSYTMKGGKLLNDVRHHHPMLAVQHQEAVTRRDGAKIFSFEEFQE</sequence>
<name>A0AA38KRU8_TAXCH</name>
<keyword evidence="2" id="KW-1185">Reference proteome</keyword>
<evidence type="ECO:0000313" key="1">
    <source>
        <dbReference type="EMBL" id="KAH9308149.1"/>
    </source>
</evidence>
<dbReference type="PANTHER" id="PTHR35506">
    <property type="entry name" value="OS02G0135600 PROTEIN"/>
    <property type="match status" value="1"/>
</dbReference>
<evidence type="ECO:0000313" key="2">
    <source>
        <dbReference type="Proteomes" id="UP000824469"/>
    </source>
</evidence>
<dbReference type="OMA" id="IRHHHPM"/>
<comment type="caution">
    <text evidence="1">The sequence shown here is derived from an EMBL/GenBank/DDBJ whole genome shotgun (WGS) entry which is preliminary data.</text>
</comment>
<protein>
    <submittedName>
        <fullName evidence="1">Uncharacterized protein</fullName>
    </submittedName>
</protein>
<dbReference type="Proteomes" id="UP000824469">
    <property type="component" value="Unassembled WGS sequence"/>
</dbReference>
<dbReference type="AlphaFoldDB" id="A0AA38KRU8"/>
<accession>A0AA38KRU8</accession>
<proteinExistence type="predicted"/>
<dbReference type="EMBL" id="JAHRHJ020000007">
    <property type="protein sequence ID" value="KAH9308149.1"/>
    <property type="molecule type" value="Genomic_DNA"/>
</dbReference>
<dbReference type="PANTHER" id="PTHR35506:SF1">
    <property type="entry name" value="OS02G0135600 PROTEIN"/>
    <property type="match status" value="1"/>
</dbReference>
<gene>
    <name evidence="1" type="ORF">KI387_036060</name>
</gene>
<reference evidence="1 2" key="1">
    <citation type="journal article" date="2021" name="Nat. Plants">
        <title>The Taxus genome provides insights into paclitaxel biosynthesis.</title>
        <authorList>
            <person name="Xiong X."/>
            <person name="Gou J."/>
            <person name="Liao Q."/>
            <person name="Li Y."/>
            <person name="Zhou Q."/>
            <person name="Bi G."/>
            <person name="Li C."/>
            <person name="Du R."/>
            <person name="Wang X."/>
            <person name="Sun T."/>
            <person name="Guo L."/>
            <person name="Liang H."/>
            <person name="Lu P."/>
            <person name="Wu Y."/>
            <person name="Zhang Z."/>
            <person name="Ro D.K."/>
            <person name="Shang Y."/>
            <person name="Huang S."/>
            <person name="Yan J."/>
        </authorList>
    </citation>
    <scope>NUCLEOTIDE SEQUENCE [LARGE SCALE GENOMIC DNA]</scope>
    <source>
        <strain evidence="1">Ta-2019</strain>
    </source>
</reference>